<proteinExistence type="predicted"/>
<dbReference type="PANTHER" id="PTHR12526">
    <property type="entry name" value="GLYCOSYLTRANSFERASE"/>
    <property type="match status" value="1"/>
</dbReference>
<accession>A0ABT0HFN1</accession>
<gene>
    <name evidence="2" type="ORF">M0L20_03810</name>
</gene>
<dbReference type="CDD" id="cd03801">
    <property type="entry name" value="GT4_PimA-like"/>
    <property type="match status" value="1"/>
</dbReference>
<name>A0ABT0HFN1_9BACT</name>
<protein>
    <submittedName>
        <fullName evidence="2">Glycosyltransferase family 4 protein</fullName>
    </submittedName>
</protein>
<evidence type="ECO:0000313" key="2">
    <source>
        <dbReference type="EMBL" id="MCK8490963.1"/>
    </source>
</evidence>
<reference evidence="2 3" key="1">
    <citation type="submission" date="2022-04" db="EMBL/GenBank/DDBJ databases">
        <title>Spirosoma sp. strain RP8 genome sequencing and assembly.</title>
        <authorList>
            <person name="Jung Y."/>
        </authorList>
    </citation>
    <scope>NUCLEOTIDE SEQUENCE [LARGE SCALE GENOMIC DNA]</scope>
    <source>
        <strain evidence="2 3">RP8</strain>
    </source>
</reference>
<comment type="caution">
    <text evidence="2">The sequence shown here is derived from an EMBL/GenBank/DDBJ whole genome shotgun (WGS) entry which is preliminary data.</text>
</comment>
<keyword evidence="3" id="KW-1185">Reference proteome</keyword>
<evidence type="ECO:0000313" key="3">
    <source>
        <dbReference type="Proteomes" id="UP001202180"/>
    </source>
</evidence>
<dbReference type="SUPFAM" id="SSF53756">
    <property type="entry name" value="UDP-Glycosyltransferase/glycogen phosphorylase"/>
    <property type="match status" value="1"/>
</dbReference>
<dbReference type="Pfam" id="PF00534">
    <property type="entry name" value="Glycos_transf_1"/>
    <property type="match status" value="1"/>
</dbReference>
<dbReference type="InterPro" id="IPR001296">
    <property type="entry name" value="Glyco_trans_1"/>
</dbReference>
<sequence length="439" mass="49966">MKKVLLSAYACIPNWGSEEGTGWTYATTLSLNNMEVHCLTKKDGKASIESIQANGFFPNLTVHYVLVPDWVDKFCNSNLIGMYFHYIYWQWTAYKLAKKLDQSHKFDLVHHVTYGSIQLGSFMYKLRKPFVFGPVGGGQRAPKAFKRYFGQYWSREWMRDWVGKVLEYTNPGFYKSVKSADQVIVTNMDTFALARRLRPDRPIERIWDAGLASTFIPSQAIERKPDSSQPLKLLWVGRMLPRKALELTIQALGKVNPAIPVSLTIVGGKGEMAEYVPQYIKQYGVENRVNWAGHVTFQEVKEFYEQSDVFFFTSLRDSCPHQLLEAMAYSLPVITLKLHGQAELVDDTTGIRVAITTEEQVVAELAAAVEWMYNHPTERLSMGRAGYAFAQTQLWDKKIRRFIDDLYPAMLASSQHSKLVQTADAAPLVSSEIPNTNSK</sequence>
<dbReference type="EMBL" id="JALPRF010000001">
    <property type="protein sequence ID" value="MCK8490963.1"/>
    <property type="molecule type" value="Genomic_DNA"/>
</dbReference>
<dbReference type="RefSeq" id="WP_248475801.1">
    <property type="nucleotide sequence ID" value="NZ_JALPRF010000001.1"/>
</dbReference>
<evidence type="ECO:0000259" key="1">
    <source>
        <dbReference type="Pfam" id="PF00534"/>
    </source>
</evidence>
<dbReference type="Proteomes" id="UP001202180">
    <property type="component" value="Unassembled WGS sequence"/>
</dbReference>
<organism evidence="2 3">
    <name type="scientific">Spirosoma liriopis</name>
    <dbReference type="NCBI Taxonomy" id="2937440"/>
    <lineage>
        <taxon>Bacteria</taxon>
        <taxon>Pseudomonadati</taxon>
        <taxon>Bacteroidota</taxon>
        <taxon>Cytophagia</taxon>
        <taxon>Cytophagales</taxon>
        <taxon>Cytophagaceae</taxon>
        <taxon>Spirosoma</taxon>
    </lineage>
</organism>
<feature type="domain" description="Glycosyl transferase family 1" evidence="1">
    <location>
        <begin position="228"/>
        <end position="387"/>
    </location>
</feature>
<dbReference type="Gene3D" id="3.40.50.2000">
    <property type="entry name" value="Glycogen Phosphorylase B"/>
    <property type="match status" value="2"/>
</dbReference>